<sequence length="426" mass="47665">MRRLFVIFGHQAIDSIFPSPILDWRSYIIDMGDFRSLYGSVGFSFEGRLTTLTDRARKLAMTAIYGAIESKMTMGETIFLRGDLTGLSTIDSPDTLTTKDVKGVIRLARAYDYTVHLVDAHHKNSPNPTDTNSAFDGVWEQKPDRKIMRDWVNMHDIVQILTVTPHDLSEYERIVLVGDIQGAGDELQELIAKVPGGLDSPHNFWIFVGDLFDRGTTPVTVYNTLLPERKNVVIVQGNHEIAVRRASLGTFNYDKPDDTIETLRQLEEAGITKRAVREELINRSVPFFAFTVGAREHWVSHGGVIPAVLDAVTAAPGRYVTGLLADEVLCRGTNNTERALYGKTNYRVFADELDTACARRGIVQWFGHRHEKRMEGMSPLDFEAIRPLESGVEHRGGFLTAVMLSNNGAVETLIRVPSTSTVKPFR</sequence>
<dbReference type="SUPFAM" id="SSF56300">
    <property type="entry name" value="Metallo-dependent phosphatases"/>
    <property type="match status" value="1"/>
</dbReference>
<dbReference type="Pfam" id="PF00149">
    <property type="entry name" value="Metallophos"/>
    <property type="match status" value="1"/>
</dbReference>
<gene>
    <name evidence="2" type="ORF">NCTC10207_01051</name>
</gene>
<protein>
    <submittedName>
        <fullName evidence="2">Diadenosine tetraphosphatase</fullName>
    </submittedName>
</protein>
<name>A0A7Z9A3P9_9MICC</name>
<evidence type="ECO:0000313" key="2">
    <source>
        <dbReference type="EMBL" id="VEI22956.1"/>
    </source>
</evidence>
<dbReference type="InterPro" id="IPR004843">
    <property type="entry name" value="Calcineurin-like_PHP"/>
</dbReference>
<dbReference type="AlphaFoldDB" id="A0A7Z9A3P9"/>
<dbReference type="Gene3D" id="3.60.21.10">
    <property type="match status" value="1"/>
</dbReference>
<organism evidence="2 3">
    <name type="scientific">Rothia aeria</name>
    <dbReference type="NCBI Taxonomy" id="172042"/>
    <lineage>
        <taxon>Bacteria</taxon>
        <taxon>Bacillati</taxon>
        <taxon>Actinomycetota</taxon>
        <taxon>Actinomycetes</taxon>
        <taxon>Micrococcales</taxon>
        <taxon>Micrococcaceae</taxon>
        <taxon>Rothia</taxon>
    </lineage>
</organism>
<evidence type="ECO:0000259" key="1">
    <source>
        <dbReference type="Pfam" id="PF00149"/>
    </source>
</evidence>
<dbReference type="Proteomes" id="UP000282386">
    <property type="component" value="Chromosome"/>
</dbReference>
<dbReference type="GO" id="GO:0005737">
    <property type="term" value="C:cytoplasm"/>
    <property type="evidence" value="ECO:0007669"/>
    <property type="project" value="TreeGrafter"/>
</dbReference>
<dbReference type="GO" id="GO:0016791">
    <property type="term" value="F:phosphatase activity"/>
    <property type="evidence" value="ECO:0007669"/>
    <property type="project" value="TreeGrafter"/>
</dbReference>
<dbReference type="PANTHER" id="PTHR42850">
    <property type="entry name" value="METALLOPHOSPHOESTERASE"/>
    <property type="match status" value="1"/>
</dbReference>
<dbReference type="EMBL" id="LR134479">
    <property type="protein sequence ID" value="VEI22956.1"/>
    <property type="molecule type" value="Genomic_DNA"/>
</dbReference>
<proteinExistence type="predicted"/>
<dbReference type="InterPro" id="IPR050126">
    <property type="entry name" value="Ap4A_hydrolase"/>
</dbReference>
<feature type="domain" description="Calcineurin-like phosphoesterase" evidence="1">
    <location>
        <begin position="173"/>
        <end position="303"/>
    </location>
</feature>
<dbReference type="RefSeq" id="WP_126499982.1">
    <property type="nucleotide sequence ID" value="NZ_LR134479.1"/>
</dbReference>
<accession>A0A7Z9A3P9</accession>
<dbReference type="InterPro" id="IPR029052">
    <property type="entry name" value="Metallo-depent_PP-like"/>
</dbReference>
<dbReference type="PANTHER" id="PTHR42850:SF4">
    <property type="entry name" value="ZINC-DEPENDENT ENDOPOLYPHOSPHATASE"/>
    <property type="match status" value="1"/>
</dbReference>
<evidence type="ECO:0000313" key="3">
    <source>
        <dbReference type="Proteomes" id="UP000282386"/>
    </source>
</evidence>
<reference evidence="2 3" key="1">
    <citation type="submission" date="2018-12" db="EMBL/GenBank/DDBJ databases">
        <authorList>
            <consortium name="Pathogen Informatics"/>
        </authorList>
    </citation>
    <scope>NUCLEOTIDE SEQUENCE [LARGE SCALE GENOMIC DNA]</scope>
    <source>
        <strain evidence="2 3">NCTC10207</strain>
    </source>
</reference>